<comment type="caution">
    <text evidence="2">The sequence shown here is derived from an EMBL/GenBank/DDBJ whole genome shotgun (WGS) entry which is preliminary data.</text>
</comment>
<proteinExistence type="predicted"/>
<evidence type="ECO:0000313" key="3">
    <source>
        <dbReference type="Proteomes" id="UP000034531"/>
    </source>
</evidence>
<dbReference type="CDD" id="cd06664">
    <property type="entry name" value="IscU_like"/>
    <property type="match status" value="1"/>
</dbReference>
<dbReference type="GO" id="GO:0016226">
    <property type="term" value="P:iron-sulfur cluster assembly"/>
    <property type="evidence" value="ECO:0007669"/>
    <property type="project" value="InterPro"/>
</dbReference>
<dbReference type="EMBL" id="LBYI01000003">
    <property type="protein sequence ID" value="KKR51075.1"/>
    <property type="molecule type" value="Genomic_DNA"/>
</dbReference>
<name>A0A0G0TVG9_9BACT</name>
<sequence length="120" mass="13138">MDMYREEILDHWQNPQNFGVIGDADLVIEQVNPLCGDEVTFYFKIDDGKVKDARFTGSGCAISIASASILSENIRNKKISALSKITGKDVLKLIGGKVAPARLKCAFLALEAVKKLDISH</sequence>
<accession>A0A0G0TVG9</accession>
<protein>
    <submittedName>
        <fullName evidence="2">SUF system FeS assembly protein, NifU family</fullName>
    </submittedName>
</protein>
<feature type="domain" description="NIF system FeS cluster assembly NifU N-terminal" evidence="1">
    <location>
        <begin position="3"/>
        <end position="115"/>
    </location>
</feature>
<dbReference type="InterPro" id="IPR002871">
    <property type="entry name" value="NIF_FeS_clus_asmbl_NifU_N"/>
</dbReference>
<dbReference type="PANTHER" id="PTHR10093">
    <property type="entry name" value="IRON-SULFUR CLUSTER ASSEMBLY ENZYME NIFU HOMOLOG"/>
    <property type="match status" value="1"/>
</dbReference>
<evidence type="ECO:0000313" key="2">
    <source>
        <dbReference type="EMBL" id="KKR51075.1"/>
    </source>
</evidence>
<dbReference type="Pfam" id="PF01592">
    <property type="entry name" value="NifU_N"/>
    <property type="match status" value="1"/>
</dbReference>
<dbReference type="GO" id="GO:0051536">
    <property type="term" value="F:iron-sulfur cluster binding"/>
    <property type="evidence" value="ECO:0007669"/>
    <property type="project" value="InterPro"/>
</dbReference>
<dbReference type="AlphaFoldDB" id="A0A0G0TVG9"/>
<dbReference type="GO" id="GO:0005506">
    <property type="term" value="F:iron ion binding"/>
    <property type="evidence" value="ECO:0007669"/>
    <property type="project" value="InterPro"/>
</dbReference>
<dbReference type="SUPFAM" id="SSF82649">
    <property type="entry name" value="SufE/NifU"/>
    <property type="match status" value="1"/>
</dbReference>
<reference evidence="2 3" key="1">
    <citation type="journal article" date="2015" name="Nature">
        <title>rRNA introns, odd ribosomes, and small enigmatic genomes across a large radiation of phyla.</title>
        <authorList>
            <person name="Brown C.T."/>
            <person name="Hug L.A."/>
            <person name="Thomas B.C."/>
            <person name="Sharon I."/>
            <person name="Castelle C.J."/>
            <person name="Singh A."/>
            <person name="Wilkins M.J."/>
            <person name="Williams K.H."/>
            <person name="Banfield J.F."/>
        </authorList>
    </citation>
    <scope>NUCLEOTIDE SEQUENCE [LARGE SCALE GENOMIC DNA]</scope>
</reference>
<dbReference type="Proteomes" id="UP000034531">
    <property type="component" value="Unassembled WGS sequence"/>
</dbReference>
<dbReference type="Gene3D" id="3.90.1010.10">
    <property type="match status" value="1"/>
</dbReference>
<evidence type="ECO:0000259" key="1">
    <source>
        <dbReference type="Pfam" id="PF01592"/>
    </source>
</evidence>
<gene>
    <name evidence="2" type="ORF">UT84_C0003G0070</name>
</gene>
<organism evidence="2 3">
    <name type="scientific">Candidatus Curtissbacteria bacterium GW2011_GWA1_40_16</name>
    <dbReference type="NCBI Taxonomy" id="1618405"/>
    <lineage>
        <taxon>Bacteria</taxon>
        <taxon>Candidatus Curtissiibacteriota</taxon>
    </lineage>
</organism>